<dbReference type="PANTHER" id="PTHR13167">
    <property type="entry name" value="PIEZO-TYPE MECHANOSENSITIVE ION CHANNEL COMPONENT"/>
    <property type="match status" value="1"/>
</dbReference>
<dbReference type="EMBL" id="BRYB01000183">
    <property type="protein sequence ID" value="GMI24776.1"/>
    <property type="molecule type" value="Genomic_DNA"/>
</dbReference>
<feature type="transmembrane region" description="Helical" evidence="2">
    <location>
        <begin position="1399"/>
        <end position="1417"/>
    </location>
</feature>
<dbReference type="Proteomes" id="UP001165060">
    <property type="component" value="Unassembled WGS sequence"/>
</dbReference>
<feature type="region of interest" description="Disordered" evidence="1">
    <location>
        <begin position="387"/>
        <end position="411"/>
    </location>
</feature>
<feature type="transmembrane region" description="Helical" evidence="2">
    <location>
        <begin position="1783"/>
        <end position="1800"/>
    </location>
</feature>
<accession>A0ABQ6MED3</accession>
<feature type="region of interest" description="Disordered" evidence="1">
    <location>
        <begin position="1"/>
        <end position="23"/>
    </location>
</feature>
<evidence type="ECO:0000313" key="3">
    <source>
        <dbReference type="EMBL" id="GMI24776.1"/>
    </source>
</evidence>
<feature type="transmembrane region" description="Helical" evidence="2">
    <location>
        <begin position="275"/>
        <end position="294"/>
    </location>
</feature>
<feature type="transmembrane region" description="Helical" evidence="2">
    <location>
        <begin position="142"/>
        <end position="161"/>
    </location>
</feature>
<feature type="compositionally biased region" description="Polar residues" evidence="1">
    <location>
        <begin position="1579"/>
        <end position="1592"/>
    </location>
</feature>
<name>A0ABQ6MED3_9STRA</name>
<feature type="transmembrane region" description="Helical" evidence="2">
    <location>
        <begin position="631"/>
        <end position="652"/>
    </location>
</feature>
<feature type="transmembrane region" description="Helical" evidence="2">
    <location>
        <begin position="1757"/>
        <end position="1776"/>
    </location>
</feature>
<evidence type="ECO:0008006" key="5">
    <source>
        <dbReference type="Google" id="ProtNLM"/>
    </source>
</evidence>
<feature type="transmembrane region" description="Helical" evidence="2">
    <location>
        <begin position="245"/>
        <end position="263"/>
    </location>
</feature>
<feature type="transmembrane region" description="Helical" evidence="2">
    <location>
        <begin position="1365"/>
        <end position="1387"/>
    </location>
</feature>
<feature type="region of interest" description="Disordered" evidence="1">
    <location>
        <begin position="1649"/>
        <end position="1673"/>
    </location>
</feature>
<keyword evidence="2" id="KW-0812">Transmembrane</keyword>
<feature type="transmembrane region" description="Helical" evidence="2">
    <location>
        <begin position="759"/>
        <end position="781"/>
    </location>
</feature>
<keyword evidence="2" id="KW-0472">Membrane</keyword>
<keyword evidence="2" id="KW-1133">Transmembrane helix</keyword>
<feature type="transmembrane region" description="Helical" evidence="2">
    <location>
        <begin position="484"/>
        <end position="511"/>
    </location>
</feature>
<reference evidence="3 4" key="1">
    <citation type="journal article" date="2023" name="Commun. Biol.">
        <title>Genome analysis of Parmales, the sister group of diatoms, reveals the evolutionary specialization of diatoms from phago-mixotrophs to photoautotrophs.</title>
        <authorList>
            <person name="Ban H."/>
            <person name="Sato S."/>
            <person name="Yoshikawa S."/>
            <person name="Yamada K."/>
            <person name="Nakamura Y."/>
            <person name="Ichinomiya M."/>
            <person name="Sato N."/>
            <person name="Blanc-Mathieu R."/>
            <person name="Endo H."/>
            <person name="Kuwata A."/>
            <person name="Ogata H."/>
        </authorList>
    </citation>
    <scope>NUCLEOTIDE SEQUENCE [LARGE SCALE GENOMIC DNA]</scope>
</reference>
<feature type="region of interest" description="Disordered" evidence="1">
    <location>
        <begin position="168"/>
        <end position="194"/>
    </location>
</feature>
<comment type="caution">
    <text evidence="3">The sequence shown here is derived from an EMBL/GenBank/DDBJ whole genome shotgun (WGS) entry which is preliminary data.</text>
</comment>
<feature type="compositionally biased region" description="Acidic residues" evidence="1">
    <location>
        <begin position="400"/>
        <end position="411"/>
    </location>
</feature>
<feature type="transmembrane region" description="Helical" evidence="2">
    <location>
        <begin position="1204"/>
        <end position="1223"/>
    </location>
</feature>
<feature type="transmembrane region" description="Helical" evidence="2">
    <location>
        <begin position="826"/>
        <end position="845"/>
    </location>
</feature>
<feature type="transmembrane region" description="Helical" evidence="2">
    <location>
        <begin position="223"/>
        <end position="239"/>
    </location>
</feature>
<feature type="compositionally biased region" description="Low complexity" evidence="1">
    <location>
        <begin position="9"/>
        <end position="21"/>
    </location>
</feature>
<evidence type="ECO:0000256" key="2">
    <source>
        <dbReference type="SAM" id="Phobius"/>
    </source>
</evidence>
<evidence type="ECO:0000256" key="1">
    <source>
        <dbReference type="SAM" id="MobiDB-lite"/>
    </source>
</evidence>
<sequence length="1920" mass="214304">MALHSSRQPASPTSNPATSSSLIPPSAHPHQLHLILSLATLIVLFTLTSLLFNGFSSVYLIMFLIMTPLTFSAACPSRTRWTIRCFVFLCGYSAVLSVATLGSQIYPLFDGNDLSAAQEKTLDAIGISFYTNAKDASGVLEIFFPHFLLAVLSWFSLDYWLEKQERDVASPSPPPPNILSTLPHHQQMREQGGGVERSASPELLKLAPHLPLSQGAPSSHSRVSLFYITTFAISISLAASLNPSLLSLPLYLYTLALLSLAAFSPPSLTKLFNPTALRILSFYSSLYLTLSYVWQFSVLQDFLEGGSGFGHGDNERYLGLVYFEVARQDGYGFEYGHAAALAFLHLLCASKVLSWQAGPGGEFEIASLGVNTSGRRSSMRRAGALVRGGAGEKEGGVEEGGAEEGDEEEDEDELTQIDQDIFMTARTLKVSLGISSTATPKINSSIKCMSRVLYLLSQTLHACVTSLSRAVFQFLKTKGIWVCCLFYIAISLERPTALGFVFCLIVFTGSIRPQFVFNKCTPIVLAYTIMYAAARYSYASVIQLFPDLHADRTADEIGLSGMEAFDYGWLPATSLVFSVFTLSLLIRLKRDFSGGAGGGSELVVPQADSQTTNLLLEFERRDGLRLTCLFLSYYMGVADASLLCAPFLFFFWIFTSLRKKSRKLFIVLVLYTDLFILVQYFWEFSLMDKLSETAMIQKHMDDIGLHNTREETTTERWQLVTTLLVPFVLHMLCIRQLRVDALKSNNQLEYKGSFAEAPILVKVGMFVAPVIFLMLLSNVAFSTPLSAITGGYLALFLLLPTTICLQPRAKIMDSFKRSYKILYKTTCLFAGGCMNVQQLFAIGLIQEWLEERMSISQVQEYLGLDNESTMLYHILIISACMINDQLSPYSSVWARNLKQFTLLAPVKHSIPFFMGLSCFVAALRSVSLSGAGVLITALVLLISSNKVKDRLWRATGLMSMLFAATSFVFQFPWLDKLATAGAFWYGLKRPETKVADPYSDDTSENDITTMESSIVGFTTTLWFAAVYGFVASTGPGEGAVEKGEGGGEKGEGGGEGLHQAMVKTENGDDRTKSKSKDKVEIEMVPLAGDDETEFFDVDEFFDASNEQPSLTSMLGPTPRSATPSSFEKFSSTQRSERSKSLTAQNVNTQFKYVTQTILRGKFLELSILFMFISALSHGGDMLGTIYFACAAYCLTHTRAQCKKWWIIISSIFLLALFVQYFAVLRLHPAWMTSAEEDTIWNKIFGGVYCGMFSRSTADVIVTSVANHTEYEFPSYACFCIPFTVQRFLTVDFLTLLVLCYCYVELQDPQFDLPQQEMLSSQFVSSETRDNLKDLLAFILFICWPYVTAFAVFYTSTLVYNFSSWAYIPLLMRILVIHSSTGATYLRTGMGRHIGRDPTLWYPVLGYGLLCITVRFLFQIPYFESSFEILSYQTFLGLRKAHPDIQTHVAPPELICDATITALVTLQLYLMGRNEVKHVIEVNNMAASAKVQNGLRVTAKIEKFREESMDRIRGKFIDTHRRCVIVAKTRKEAQDAADWKQYKFENRVREMAGQPRIEDDEEKEARKRKERRANRKKLRQSSSYMPTTASNSYPIGHAPSLKAAESVSAVPSVPKKARFEELKNKMKLELELEEGFDDLFQLPTPPPAPTIAKLPSIEGGKGEELPTLADDKKTKKGGSKIAMIIKAQRKFRGAVHYVSKDVLKSERLVGDPRLKVPAVKRSLSLQLIPTDPTTKSMVAQLLRRAHNVFAFSMNSAAYLWRVVRANSVFVVYATMILNHMCHPNVLSIFYPVSVFGYALLFNPRSMPPLTDARSLFLHPLIQNPHPTFFTLVVAYAAFIISLKLVFQFHVICMCDNELSLAPVCPAVAWNITEVISETPIQNSECAPSYPKLPYYDNEPIVYDWWLGVEKAGTSQADVNTK</sequence>
<evidence type="ECO:0000313" key="4">
    <source>
        <dbReference type="Proteomes" id="UP001165060"/>
    </source>
</evidence>
<feature type="transmembrane region" description="Helical" evidence="2">
    <location>
        <begin position="567"/>
        <end position="586"/>
    </location>
</feature>
<keyword evidence="4" id="KW-1185">Reference proteome</keyword>
<feature type="transmembrane region" description="Helical" evidence="2">
    <location>
        <begin position="523"/>
        <end position="546"/>
    </location>
</feature>
<feature type="transmembrane region" description="Helical" evidence="2">
    <location>
        <begin position="954"/>
        <end position="973"/>
    </location>
</feature>
<feature type="region of interest" description="Disordered" evidence="1">
    <location>
        <begin position="1107"/>
        <end position="1140"/>
    </location>
</feature>
<feature type="compositionally biased region" description="Basic and acidic residues" evidence="1">
    <location>
        <begin position="1659"/>
        <end position="1672"/>
    </location>
</feature>
<feature type="transmembrane region" description="Helical" evidence="2">
    <location>
        <begin position="664"/>
        <end position="682"/>
    </location>
</feature>
<feature type="transmembrane region" description="Helical" evidence="2">
    <location>
        <begin position="86"/>
        <end position="106"/>
    </location>
</feature>
<feature type="transmembrane region" description="Helical" evidence="2">
    <location>
        <begin position="912"/>
        <end position="942"/>
    </location>
</feature>
<feature type="transmembrane region" description="Helical" evidence="2">
    <location>
        <begin position="787"/>
        <end position="805"/>
    </location>
</feature>
<dbReference type="PANTHER" id="PTHR13167:SF25">
    <property type="entry name" value="PIEZO-TYPE MECHANOSENSITIVE ION CHANNEL COMPONENT"/>
    <property type="match status" value="1"/>
</dbReference>
<proteinExistence type="predicted"/>
<feature type="transmembrane region" description="Helical" evidence="2">
    <location>
        <begin position="1334"/>
        <end position="1353"/>
    </location>
</feature>
<feature type="transmembrane region" description="Helical" evidence="2">
    <location>
        <begin position="1826"/>
        <end position="1845"/>
    </location>
</feature>
<feature type="compositionally biased region" description="Basic residues" evidence="1">
    <location>
        <begin position="1565"/>
        <end position="1578"/>
    </location>
</feature>
<feature type="region of interest" description="Disordered" evidence="1">
    <location>
        <begin position="1551"/>
        <end position="1596"/>
    </location>
</feature>
<feature type="compositionally biased region" description="Polar residues" evidence="1">
    <location>
        <begin position="1107"/>
        <end position="1133"/>
    </location>
</feature>
<protein>
    <recommendedName>
        <fullName evidence="5">Piezo-type mechanosensitive ion channel component</fullName>
    </recommendedName>
</protein>
<organism evidence="3 4">
    <name type="scientific">Tetraparma gracilis</name>
    <dbReference type="NCBI Taxonomy" id="2962635"/>
    <lineage>
        <taxon>Eukaryota</taxon>
        <taxon>Sar</taxon>
        <taxon>Stramenopiles</taxon>
        <taxon>Ochrophyta</taxon>
        <taxon>Bolidophyceae</taxon>
        <taxon>Parmales</taxon>
        <taxon>Triparmaceae</taxon>
        <taxon>Tetraparma</taxon>
    </lineage>
</organism>
<gene>
    <name evidence="3" type="ORF">TeGR_g1530</name>
</gene>
<dbReference type="InterPro" id="IPR027272">
    <property type="entry name" value="Piezo"/>
</dbReference>